<dbReference type="Proteomes" id="UP000637578">
    <property type="component" value="Unassembled WGS sequence"/>
</dbReference>
<dbReference type="Gene3D" id="3.40.50.300">
    <property type="entry name" value="P-loop containing nucleotide triphosphate hydrolases"/>
    <property type="match status" value="1"/>
</dbReference>
<protein>
    <submittedName>
        <fullName evidence="3">ATPase AAA</fullName>
    </submittedName>
</protein>
<dbReference type="GO" id="GO:0016887">
    <property type="term" value="F:ATP hydrolysis activity"/>
    <property type="evidence" value="ECO:0007669"/>
    <property type="project" value="TreeGrafter"/>
</dbReference>
<feature type="domain" description="CobQ/CobB/MinD/ParA nucleotide binding" evidence="1">
    <location>
        <begin position="75"/>
        <end position="124"/>
    </location>
</feature>
<organism evidence="3 4">
    <name type="scientific">Longimycelium tulufanense</name>
    <dbReference type="NCBI Taxonomy" id="907463"/>
    <lineage>
        <taxon>Bacteria</taxon>
        <taxon>Bacillati</taxon>
        <taxon>Actinomycetota</taxon>
        <taxon>Actinomycetes</taxon>
        <taxon>Pseudonocardiales</taxon>
        <taxon>Pseudonocardiaceae</taxon>
        <taxon>Longimycelium</taxon>
    </lineage>
</organism>
<dbReference type="InterPro" id="IPR027417">
    <property type="entry name" value="P-loop_NTPase"/>
</dbReference>
<dbReference type="GO" id="GO:0005524">
    <property type="term" value="F:ATP binding"/>
    <property type="evidence" value="ECO:0007669"/>
    <property type="project" value="TreeGrafter"/>
</dbReference>
<dbReference type="EMBL" id="BMMK01000019">
    <property type="protein sequence ID" value="GGM65404.1"/>
    <property type="molecule type" value="Genomic_DNA"/>
</dbReference>
<dbReference type="InterPro" id="IPR002586">
    <property type="entry name" value="CobQ/CobB/MinD/ParA_Nub-bd_dom"/>
</dbReference>
<dbReference type="NCBIfam" id="TIGR03815">
    <property type="entry name" value="CpaE_hom_Actino"/>
    <property type="match status" value="1"/>
</dbReference>
<dbReference type="InterPro" id="IPR050625">
    <property type="entry name" value="ParA/MinD_ATPase"/>
</dbReference>
<feature type="domain" description="Rv3660c-like CheY-like N-terminal" evidence="2">
    <location>
        <begin position="2"/>
        <end position="67"/>
    </location>
</feature>
<dbReference type="PANTHER" id="PTHR43384:SF11">
    <property type="entry name" value="SEPTUM SITE DETERMINING PROTEIN"/>
    <property type="match status" value="1"/>
</dbReference>
<dbReference type="AlphaFoldDB" id="A0A8J3CE08"/>
<reference evidence="3" key="2">
    <citation type="submission" date="2020-09" db="EMBL/GenBank/DDBJ databases">
        <authorList>
            <person name="Sun Q."/>
            <person name="Zhou Y."/>
        </authorList>
    </citation>
    <scope>NUCLEOTIDE SEQUENCE</scope>
    <source>
        <strain evidence="3">CGMCC 4.5737</strain>
    </source>
</reference>
<dbReference type="InterPro" id="IPR059050">
    <property type="entry name" value="Rv3660c_N"/>
</dbReference>
<evidence type="ECO:0000313" key="4">
    <source>
        <dbReference type="Proteomes" id="UP000637578"/>
    </source>
</evidence>
<keyword evidence="4" id="KW-1185">Reference proteome</keyword>
<dbReference type="Pfam" id="PF26563">
    <property type="entry name" value="Rv3660c_N"/>
    <property type="match status" value="1"/>
</dbReference>
<sequence length="313" mass="31279">MLLDGYAATDCAAGALPRRHGVLVFCSGEPPPPVWQAAVAVGAERVLALPAAESWLISRFADAIESPGPVVGRILAVCAGRGGAGASVLAAAVAAAAAHRGSRTLLVDCDPHGGGLDLLLGIEERQGPRWPVLALTGGRVAAASLHATLPTVQLGDAALTVLSCDRSGKGPSPAAVAAVLEAGRRAGDTVVCDLPRYPTDAALTVLGRADLTVLLVPAEVRACAAASGVARAALEHGARLGLLVRGPAPGGLTPADVATALDLPLLAATRPEPGLERALDRGRLPLRRRGPLAGAARAVLTAADRAEPMGGAA</sequence>
<reference evidence="3" key="1">
    <citation type="journal article" date="2014" name="Int. J. Syst. Evol. Microbiol.">
        <title>Complete genome sequence of Corynebacterium casei LMG S-19264T (=DSM 44701T), isolated from a smear-ripened cheese.</title>
        <authorList>
            <consortium name="US DOE Joint Genome Institute (JGI-PGF)"/>
            <person name="Walter F."/>
            <person name="Albersmeier A."/>
            <person name="Kalinowski J."/>
            <person name="Ruckert C."/>
        </authorList>
    </citation>
    <scope>NUCLEOTIDE SEQUENCE</scope>
    <source>
        <strain evidence="3">CGMCC 4.5737</strain>
    </source>
</reference>
<evidence type="ECO:0000259" key="1">
    <source>
        <dbReference type="Pfam" id="PF01656"/>
    </source>
</evidence>
<comment type="caution">
    <text evidence="3">The sequence shown here is derived from an EMBL/GenBank/DDBJ whole genome shotgun (WGS) entry which is preliminary data.</text>
</comment>
<evidence type="ECO:0000313" key="3">
    <source>
        <dbReference type="EMBL" id="GGM65404.1"/>
    </source>
</evidence>
<dbReference type="Pfam" id="PF01656">
    <property type="entry name" value="CbiA"/>
    <property type="match status" value="1"/>
</dbReference>
<accession>A0A8J3CE08</accession>
<dbReference type="InterPro" id="IPR022521">
    <property type="entry name" value="Rv3660c"/>
</dbReference>
<dbReference type="PANTHER" id="PTHR43384">
    <property type="entry name" value="SEPTUM SITE-DETERMINING PROTEIN MIND HOMOLOG, CHLOROPLASTIC-RELATED"/>
    <property type="match status" value="1"/>
</dbReference>
<gene>
    <name evidence="3" type="ORF">GCM10012275_39900</name>
</gene>
<name>A0A8J3CE08_9PSEU</name>
<evidence type="ECO:0000259" key="2">
    <source>
        <dbReference type="Pfam" id="PF26563"/>
    </source>
</evidence>
<dbReference type="GO" id="GO:0005829">
    <property type="term" value="C:cytosol"/>
    <property type="evidence" value="ECO:0007669"/>
    <property type="project" value="TreeGrafter"/>
</dbReference>
<dbReference type="GO" id="GO:0009898">
    <property type="term" value="C:cytoplasmic side of plasma membrane"/>
    <property type="evidence" value="ECO:0007669"/>
    <property type="project" value="TreeGrafter"/>
</dbReference>
<proteinExistence type="predicted"/>
<dbReference type="GO" id="GO:0051782">
    <property type="term" value="P:negative regulation of cell division"/>
    <property type="evidence" value="ECO:0007669"/>
    <property type="project" value="TreeGrafter"/>
</dbReference>
<dbReference type="SUPFAM" id="SSF52540">
    <property type="entry name" value="P-loop containing nucleoside triphosphate hydrolases"/>
    <property type="match status" value="1"/>
</dbReference>